<feature type="transmembrane region" description="Helical" evidence="1">
    <location>
        <begin position="31"/>
        <end position="50"/>
    </location>
</feature>
<protein>
    <submittedName>
        <fullName evidence="2">Uncharacterized protein</fullName>
    </submittedName>
</protein>
<organism evidence="2">
    <name type="scientific">Amblyomma triste</name>
    <name type="common">Neotropical tick</name>
    <dbReference type="NCBI Taxonomy" id="251400"/>
    <lineage>
        <taxon>Eukaryota</taxon>
        <taxon>Metazoa</taxon>
        <taxon>Ecdysozoa</taxon>
        <taxon>Arthropoda</taxon>
        <taxon>Chelicerata</taxon>
        <taxon>Arachnida</taxon>
        <taxon>Acari</taxon>
        <taxon>Parasitiformes</taxon>
        <taxon>Ixodida</taxon>
        <taxon>Ixodoidea</taxon>
        <taxon>Ixodidae</taxon>
        <taxon>Amblyomminae</taxon>
        <taxon>Amblyomma</taxon>
    </lineage>
</organism>
<dbReference type="AlphaFoldDB" id="A0A023G3Y2"/>
<proteinExistence type="evidence at transcript level"/>
<accession>A0A023G3Y2</accession>
<evidence type="ECO:0000313" key="2">
    <source>
        <dbReference type="EMBL" id="JAC27583.1"/>
    </source>
</evidence>
<keyword evidence="1" id="KW-1133">Transmembrane helix</keyword>
<reference evidence="2" key="1">
    <citation type="submission" date="2014-03" db="EMBL/GenBank/DDBJ databases">
        <title>The sialotranscriptome of Amblyomma triste, Amblyomma parvum and Amblyomma cajennense ticks, uncovered by 454-based RNA-seq.</title>
        <authorList>
            <person name="Garcia G.R."/>
            <person name="Gardinassi L.G."/>
            <person name="Ribeiro J.M."/>
            <person name="Anatriello E."/>
            <person name="Ferreira B.R."/>
            <person name="Moreira H.N."/>
            <person name="Mafra C."/>
            <person name="Olegario M.M."/>
            <person name="Szabo P.J."/>
            <person name="Miranda-Santos I.K."/>
            <person name="Maruyama S.R."/>
        </authorList>
    </citation>
    <scope>NUCLEOTIDE SEQUENCE</scope>
    <source>
        <strain evidence="2">Mato Grasso do Sul</strain>
        <tissue evidence="2">Salivary glands</tissue>
    </source>
</reference>
<keyword evidence="1" id="KW-0812">Transmembrane</keyword>
<keyword evidence="1" id="KW-0472">Membrane</keyword>
<sequence>MTRSLWASLSPVIFALYSAIALPGPPSFFVEFWLPVHITVSFFTILFSFGRPSVKPLVRYSSSFFPISSVLFGRFSFPRLRFSSEAELYSACMRFQPT</sequence>
<evidence type="ECO:0000256" key="1">
    <source>
        <dbReference type="SAM" id="Phobius"/>
    </source>
</evidence>
<name>A0A023G3Y2_AMBTT</name>
<dbReference type="EMBL" id="GBBM01007835">
    <property type="protein sequence ID" value="JAC27583.1"/>
    <property type="molecule type" value="mRNA"/>
</dbReference>